<proteinExistence type="predicted"/>
<dbReference type="InterPro" id="IPR023631">
    <property type="entry name" value="Amidase_dom"/>
</dbReference>
<feature type="domain" description="Amidase" evidence="1">
    <location>
        <begin position="26"/>
        <end position="131"/>
    </location>
</feature>
<dbReference type="Proteomes" id="UP000799324">
    <property type="component" value="Unassembled WGS sequence"/>
</dbReference>
<gene>
    <name evidence="2" type="ORF">K491DRAFT_598573</name>
</gene>
<dbReference type="Pfam" id="PF01425">
    <property type="entry name" value="Amidase"/>
    <property type="match status" value="2"/>
</dbReference>
<dbReference type="SUPFAM" id="SSF75304">
    <property type="entry name" value="Amidase signature (AS) enzymes"/>
    <property type="match status" value="1"/>
</dbReference>
<organism evidence="2 3">
    <name type="scientific">Lophiostoma macrostomum CBS 122681</name>
    <dbReference type="NCBI Taxonomy" id="1314788"/>
    <lineage>
        <taxon>Eukaryota</taxon>
        <taxon>Fungi</taxon>
        <taxon>Dikarya</taxon>
        <taxon>Ascomycota</taxon>
        <taxon>Pezizomycotina</taxon>
        <taxon>Dothideomycetes</taxon>
        <taxon>Pleosporomycetidae</taxon>
        <taxon>Pleosporales</taxon>
        <taxon>Lophiostomataceae</taxon>
        <taxon>Lophiostoma</taxon>
    </lineage>
</organism>
<sequence length="504" mass="54908">MNLDLPRLTAAELTLLLNNGKLTSLELVRQCHAQMLEHNAHLNAVISISPLSYTESIAKQLDEERRNGVVRSALHEIPFIVKDAMDTTDEFEVQSTNGGWAFVDSHPRETANVIAKAVKAGLILVGKANLTVCIDATSNISGGWSARGGQMQSTYVSGEVIDDEHMNTSYAFQPLTTFSNPSGSSSGSAVAVSAGFAPLSIGADFNGSLTNPAIRAALYTIRTTPGIVSEHRCFPFSKNRDSVGPMAKTPEDLIAFLDVIVDTSHPKLPRRQWKDIAIATLDPQHWHLPESVQKPQPGALDQIIRETLSAYQKIATLAKCVVGPVDLIDDETLEENVGDVMKTIKNDFAGLFADYTEGLSTPKVRTLSDLIKFNEEHRDVELPPQFPHQDKLIESNKDSNTLTEEGYTRLDTKATEAGAHNAIDRVLREHSVDVIMGPADSLLPDVLALASKASGYPAVTLPLSYLDWNGRPFGLLVVASKFQEDPHLWASTFPPRRAPTLSSV</sequence>
<feature type="domain" description="Amidase" evidence="1">
    <location>
        <begin position="173"/>
        <end position="453"/>
    </location>
</feature>
<dbReference type="PANTHER" id="PTHR42678:SF34">
    <property type="entry name" value="OS04G0183300 PROTEIN"/>
    <property type="match status" value="1"/>
</dbReference>
<dbReference type="AlphaFoldDB" id="A0A6A6T6R7"/>
<dbReference type="PANTHER" id="PTHR42678">
    <property type="entry name" value="AMIDASE"/>
    <property type="match status" value="1"/>
</dbReference>
<name>A0A6A6T6R7_9PLEO</name>
<evidence type="ECO:0000313" key="3">
    <source>
        <dbReference type="Proteomes" id="UP000799324"/>
    </source>
</evidence>
<evidence type="ECO:0000313" key="2">
    <source>
        <dbReference type="EMBL" id="KAF2655536.1"/>
    </source>
</evidence>
<dbReference type="InterPro" id="IPR036928">
    <property type="entry name" value="AS_sf"/>
</dbReference>
<evidence type="ECO:0000259" key="1">
    <source>
        <dbReference type="Pfam" id="PF01425"/>
    </source>
</evidence>
<dbReference type="EMBL" id="MU004347">
    <property type="protein sequence ID" value="KAF2655536.1"/>
    <property type="molecule type" value="Genomic_DNA"/>
</dbReference>
<protein>
    <submittedName>
        <fullName evidence="2">Amidase family protein</fullName>
    </submittedName>
</protein>
<accession>A0A6A6T6R7</accession>
<dbReference type="OrthoDB" id="566138at2759"/>
<keyword evidence="3" id="KW-1185">Reference proteome</keyword>
<dbReference type="Gene3D" id="3.90.1300.10">
    <property type="entry name" value="Amidase signature (AS) domain"/>
    <property type="match status" value="1"/>
</dbReference>
<reference evidence="2" key="1">
    <citation type="journal article" date="2020" name="Stud. Mycol.">
        <title>101 Dothideomycetes genomes: a test case for predicting lifestyles and emergence of pathogens.</title>
        <authorList>
            <person name="Haridas S."/>
            <person name="Albert R."/>
            <person name="Binder M."/>
            <person name="Bloem J."/>
            <person name="Labutti K."/>
            <person name="Salamov A."/>
            <person name="Andreopoulos B."/>
            <person name="Baker S."/>
            <person name="Barry K."/>
            <person name="Bills G."/>
            <person name="Bluhm B."/>
            <person name="Cannon C."/>
            <person name="Castanera R."/>
            <person name="Culley D."/>
            <person name="Daum C."/>
            <person name="Ezra D."/>
            <person name="Gonzalez J."/>
            <person name="Henrissat B."/>
            <person name="Kuo A."/>
            <person name="Liang C."/>
            <person name="Lipzen A."/>
            <person name="Lutzoni F."/>
            <person name="Magnuson J."/>
            <person name="Mondo S."/>
            <person name="Nolan M."/>
            <person name="Ohm R."/>
            <person name="Pangilinan J."/>
            <person name="Park H.-J."/>
            <person name="Ramirez L."/>
            <person name="Alfaro M."/>
            <person name="Sun H."/>
            <person name="Tritt A."/>
            <person name="Yoshinaga Y."/>
            <person name="Zwiers L.-H."/>
            <person name="Turgeon B."/>
            <person name="Goodwin S."/>
            <person name="Spatafora J."/>
            <person name="Crous P."/>
            <person name="Grigoriev I."/>
        </authorList>
    </citation>
    <scope>NUCLEOTIDE SEQUENCE</scope>
    <source>
        <strain evidence="2">CBS 122681</strain>
    </source>
</reference>